<dbReference type="EMBL" id="CADCUO010000126">
    <property type="protein sequence ID" value="CAA9398545.1"/>
    <property type="molecule type" value="Genomic_DNA"/>
</dbReference>
<name>A0A6J4NY19_9ACTN</name>
<gene>
    <name evidence="2" type="ORF">AVDCRST_MAG75-1970</name>
</gene>
<evidence type="ECO:0000256" key="1">
    <source>
        <dbReference type="SAM" id="MobiDB-lite"/>
    </source>
</evidence>
<sequence>DRLSCSGDPDDGIRASCWPRCRAVGTKPGPPGGAGRGHRRAAGEARRASSAASGTNGRAVVATQGRCCGRGWSCAGRLGDQLGGPAGMAGISSCSCPRPGRDCCPGSPGACSGTTSTLPPGRRYAAGAGTARGRAGCWVATAASNGGRDRSRRRSGGRRSWPGADRGHLGHVRGAGVAGARNGPGVAAYRGGCGSVRGVRHDDGGDPAAARPRGPRRSPRPDRGGGQGGRCSYRAAADALLHAGVHADRDRTHGCFGPARRAVL</sequence>
<accession>A0A6J4NY19</accession>
<feature type="compositionally biased region" description="Low complexity" evidence="1">
    <location>
        <begin position="48"/>
        <end position="57"/>
    </location>
</feature>
<feature type="region of interest" description="Disordered" evidence="1">
    <location>
        <begin position="142"/>
        <end position="181"/>
    </location>
</feature>
<evidence type="ECO:0000313" key="2">
    <source>
        <dbReference type="EMBL" id="CAA9398545.1"/>
    </source>
</evidence>
<feature type="non-terminal residue" evidence="2">
    <location>
        <position position="1"/>
    </location>
</feature>
<organism evidence="2">
    <name type="scientific">uncultured Propionibacteriaceae bacterium</name>
    <dbReference type="NCBI Taxonomy" id="257457"/>
    <lineage>
        <taxon>Bacteria</taxon>
        <taxon>Bacillati</taxon>
        <taxon>Actinomycetota</taxon>
        <taxon>Actinomycetes</taxon>
        <taxon>Propionibacteriales</taxon>
        <taxon>Propionibacteriaceae</taxon>
        <taxon>environmental samples</taxon>
    </lineage>
</organism>
<feature type="compositionally biased region" description="Low complexity" evidence="1">
    <location>
        <begin position="172"/>
        <end position="181"/>
    </location>
</feature>
<feature type="region of interest" description="Disordered" evidence="1">
    <location>
        <begin position="23"/>
        <end position="57"/>
    </location>
</feature>
<feature type="non-terminal residue" evidence="2">
    <location>
        <position position="264"/>
    </location>
</feature>
<protein>
    <submittedName>
        <fullName evidence="2">Uncharacterized protein</fullName>
    </submittedName>
</protein>
<proteinExistence type="predicted"/>
<feature type="region of interest" description="Disordered" evidence="1">
    <location>
        <begin position="197"/>
        <end position="230"/>
    </location>
</feature>
<reference evidence="2" key="1">
    <citation type="submission" date="2020-02" db="EMBL/GenBank/DDBJ databases">
        <authorList>
            <person name="Meier V. D."/>
        </authorList>
    </citation>
    <scope>NUCLEOTIDE SEQUENCE</scope>
    <source>
        <strain evidence="2">AVDCRST_MAG75</strain>
    </source>
</reference>
<dbReference type="AlphaFoldDB" id="A0A6J4NY19"/>